<dbReference type="InterPro" id="IPR021858">
    <property type="entry name" value="Fun_TF"/>
</dbReference>
<keyword evidence="2" id="KW-0539">Nucleus</keyword>
<reference evidence="4" key="1">
    <citation type="submission" date="2022-09" db="EMBL/GenBank/DDBJ databases">
        <title>Fusarium specimens isolated from Avocado Roots.</title>
        <authorList>
            <person name="Stajich J."/>
            <person name="Roper C."/>
            <person name="Heimlech-Rivalta G."/>
        </authorList>
    </citation>
    <scope>NUCLEOTIDE SEQUENCE</scope>
    <source>
        <strain evidence="4">CF00136</strain>
    </source>
</reference>
<evidence type="ECO:0000256" key="3">
    <source>
        <dbReference type="SAM" id="SignalP"/>
    </source>
</evidence>
<dbReference type="AlphaFoldDB" id="A0A9W8RY54"/>
<evidence type="ECO:0000256" key="1">
    <source>
        <dbReference type="ARBA" id="ARBA00004123"/>
    </source>
</evidence>
<evidence type="ECO:0000313" key="4">
    <source>
        <dbReference type="EMBL" id="KAJ4258768.1"/>
    </source>
</evidence>
<proteinExistence type="predicted"/>
<name>A0A9W8RY54_9HYPO</name>
<gene>
    <name evidence="4" type="ORF">NW762_007855</name>
</gene>
<feature type="chain" id="PRO_5040943511" evidence="3">
    <location>
        <begin position="24"/>
        <end position="357"/>
    </location>
</feature>
<dbReference type="EMBL" id="JAOQAZ010000015">
    <property type="protein sequence ID" value="KAJ4258768.1"/>
    <property type="molecule type" value="Genomic_DNA"/>
</dbReference>
<dbReference type="PANTHER" id="PTHR37534:SF49">
    <property type="entry name" value="LYSINE BIOSYNTHESIS REGULATORY PROTEIN LYS14"/>
    <property type="match status" value="1"/>
</dbReference>
<comment type="caution">
    <text evidence="4">The sequence shown here is derived from an EMBL/GenBank/DDBJ whole genome shotgun (WGS) entry which is preliminary data.</text>
</comment>
<dbReference type="Proteomes" id="UP001152049">
    <property type="component" value="Unassembled WGS sequence"/>
</dbReference>
<protein>
    <submittedName>
        <fullName evidence="4">Uncharacterized protein</fullName>
    </submittedName>
</protein>
<accession>A0A9W8RY54</accession>
<organism evidence="4 5">
    <name type="scientific">Fusarium torreyae</name>
    <dbReference type="NCBI Taxonomy" id="1237075"/>
    <lineage>
        <taxon>Eukaryota</taxon>
        <taxon>Fungi</taxon>
        <taxon>Dikarya</taxon>
        <taxon>Ascomycota</taxon>
        <taxon>Pezizomycotina</taxon>
        <taxon>Sordariomycetes</taxon>
        <taxon>Hypocreomycetidae</taxon>
        <taxon>Hypocreales</taxon>
        <taxon>Nectriaceae</taxon>
        <taxon>Fusarium</taxon>
    </lineage>
</organism>
<dbReference type="GO" id="GO:0000976">
    <property type="term" value="F:transcription cis-regulatory region binding"/>
    <property type="evidence" value="ECO:0007669"/>
    <property type="project" value="TreeGrafter"/>
</dbReference>
<dbReference type="PANTHER" id="PTHR37534">
    <property type="entry name" value="TRANSCRIPTIONAL ACTIVATOR PROTEIN UGA3"/>
    <property type="match status" value="1"/>
</dbReference>
<dbReference type="OrthoDB" id="5229455at2759"/>
<evidence type="ECO:0000313" key="5">
    <source>
        <dbReference type="Proteomes" id="UP001152049"/>
    </source>
</evidence>
<keyword evidence="5" id="KW-1185">Reference proteome</keyword>
<dbReference type="GO" id="GO:0003700">
    <property type="term" value="F:DNA-binding transcription factor activity"/>
    <property type="evidence" value="ECO:0007669"/>
    <property type="project" value="TreeGrafter"/>
</dbReference>
<dbReference type="GO" id="GO:0005634">
    <property type="term" value="C:nucleus"/>
    <property type="evidence" value="ECO:0007669"/>
    <property type="project" value="UniProtKB-SubCell"/>
</dbReference>
<sequence>MLHSPHLLSASLALSAASLVSRGTTEVEGTSISRVVEHLQSSGLPLLRSALAQGQQQDILVATCLIWCLADVFSGRQGMFRWPIHLQGIKALLHGRQDHQQFAASDTALKSAMRHLLMLYKSLETLPHVPTLTVPDTSEPSHQATINVTTALTNKSQIDGFLGYSEELLDILQQINAANASPDQQSDLTSSADILLGKLNVMISRDVKSPPGVSISSLSSQSGRDFSLCNKVFQQATLIQLYRHLYKLPSASQPIQSAVKTINDMISNMTQGEPCNTWVAMAMPLFTVGCEAYKDEDKDFILDKIHKLEKCIGSLHVQVIEQALKDIWKIRADCQDFEGGLCSDHLLDKLSYNIVLF</sequence>
<comment type="subcellular location">
    <subcellularLocation>
        <location evidence="1">Nucleus</location>
    </subcellularLocation>
</comment>
<feature type="signal peptide" evidence="3">
    <location>
        <begin position="1"/>
        <end position="23"/>
    </location>
</feature>
<dbReference type="GO" id="GO:0045944">
    <property type="term" value="P:positive regulation of transcription by RNA polymerase II"/>
    <property type="evidence" value="ECO:0007669"/>
    <property type="project" value="TreeGrafter"/>
</dbReference>
<dbReference type="Pfam" id="PF11951">
    <property type="entry name" value="Fungal_trans_2"/>
    <property type="match status" value="1"/>
</dbReference>
<keyword evidence="3" id="KW-0732">Signal</keyword>
<evidence type="ECO:0000256" key="2">
    <source>
        <dbReference type="ARBA" id="ARBA00023242"/>
    </source>
</evidence>